<evidence type="ECO:0000313" key="1">
    <source>
        <dbReference type="EMBL" id="TLX22982.1"/>
    </source>
</evidence>
<gene>
    <name evidence="1" type="ORF">E5S66_02875</name>
</gene>
<dbReference type="Pfam" id="PF11906">
    <property type="entry name" value="DUF3426"/>
    <property type="match status" value="1"/>
</dbReference>
<protein>
    <submittedName>
        <fullName evidence="1">DUF3426 domain-containing protein</fullName>
    </submittedName>
</protein>
<dbReference type="InterPro" id="IPR021834">
    <property type="entry name" value="DUF3426"/>
</dbReference>
<organism evidence="1 2">
    <name type="scientific">Thermomonas fusca</name>
    <dbReference type="NCBI Taxonomy" id="215690"/>
    <lineage>
        <taxon>Bacteria</taxon>
        <taxon>Pseudomonadati</taxon>
        <taxon>Pseudomonadota</taxon>
        <taxon>Gammaproteobacteria</taxon>
        <taxon>Lysobacterales</taxon>
        <taxon>Lysobacteraceae</taxon>
        <taxon>Thermomonas</taxon>
    </lineage>
</organism>
<evidence type="ECO:0000313" key="2">
    <source>
        <dbReference type="Proteomes" id="UP000308508"/>
    </source>
</evidence>
<dbReference type="EMBL" id="SROY01000001">
    <property type="protein sequence ID" value="TLX22982.1"/>
    <property type="molecule type" value="Genomic_DNA"/>
</dbReference>
<dbReference type="AlphaFoldDB" id="A0A5R9PHV7"/>
<dbReference type="RefSeq" id="WP_138347314.1">
    <property type="nucleotide sequence ID" value="NZ_SROY01000001.1"/>
</dbReference>
<comment type="caution">
    <text evidence="1">The sequence shown here is derived from an EMBL/GenBank/DDBJ whole genome shotgun (WGS) entry which is preliminary data.</text>
</comment>
<reference evidence="1 2" key="1">
    <citation type="submission" date="2019-04" db="EMBL/GenBank/DDBJ databases">
        <authorList>
            <person name="Grouzdev D.S."/>
            <person name="Nazina T.N."/>
        </authorList>
    </citation>
    <scope>NUCLEOTIDE SEQUENCE [LARGE SCALE GENOMIC DNA]</scope>
    <source>
        <strain evidence="1 2">SHC 3-19</strain>
    </source>
</reference>
<dbReference type="Proteomes" id="UP000308508">
    <property type="component" value="Unassembled WGS sequence"/>
</dbReference>
<dbReference type="STRING" id="1123377.GCA_000423885_01501"/>
<keyword evidence="2" id="KW-1185">Reference proteome</keyword>
<name>A0A5R9PHV7_9GAMM</name>
<sequence>MSRAPSFVLANPAAPSRRRGEWLGLATLALLLLAQIGWLQRERLAASPPLRPLLEAGCGALGCTLPAWREPAAFALLSRDVIAPPERPGVLRVQASFRNDAHWPQPWPALLLTLSDLNGRTLGTRRFQPADYLPAGTARSARIAPGQASQIAFDIVEPAPGVVGFDFRFE</sequence>
<accession>A0A5R9PHV7</accession>
<proteinExistence type="predicted"/>